<dbReference type="InterPro" id="IPR000878">
    <property type="entry name" value="4pyrrol_Mease"/>
</dbReference>
<name>A0A1N7MK51_9BACL</name>
<evidence type="ECO:0000256" key="7">
    <source>
        <dbReference type="ARBA" id="ARBA00023244"/>
    </source>
</evidence>
<keyword evidence="5 9" id="KW-0808">Transferase</keyword>
<dbReference type="InterPro" id="IPR006366">
    <property type="entry name" value="CobA/CysG_C"/>
</dbReference>
<dbReference type="PROSITE" id="PS00840">
    <property type="entry name" value="SUMT_2"/>
    <property type="match status" value="1"/>
</dbReference>
<dbReference type="FunFam" id="3.40.1010.10:FF:000001">
    <property type="entry name" value="Siroheme synthase"/>
    <property type="match status" value="1"/>
</dbReference>
<dbReference type="NCBIfam" id="NF004790">
    <property type="entry name" value="PRK06136.1"/>
    <property type="match status" value="1"/>
</dbReference>
<evidence type="ECO:0000256" key="5">
    <source>
        <dbReference type="ARBA" id="ARBA00022679"/>
    </source>
</evidence>
<protein>
    <recommendedName>
        <fullName evidence="3">Uroporphyrinogen-III C-methyltransferase</fullName>
        <ecNumber evidence="2">2.1.1.107</ecNumber>
    </recommendedName>
    <alternativeName>
        <fullName evidence="8">Uroporphyrinogen III methylase</fullName>
    </alternativeName>
</protein>
<dbReference type="GO" id="GO:0032259">
    <property type="term" value="P:methylation"/>
    <property type="evidence" value="ECO:0007669"/>
    <property type="project" value="UniProtKB-KW"/>
</dbReference>
<evidence type="ECO:0000256" key="2">
    <source>
        <dbReference type="ARBA" id="ARBA00012162"/>
    </source>
</evidence>
<dbReference type="Proteomes" id="UP000186795">
    <property type="component" value="Unassembled WGS sequence"/>
</dbReference>
<evidence type="ECO:0000256" key="1">
    <source>
        <dbReference type="ARBA" id="ARBA00005879"/>
    </source>
</evidence>
<dbReference type="GO" id="GO:0019354">
    <property type="term" value="P:siroheme biosynthetic process"/>
    <property type="evidence" value="ECO:0007669"/>
    <property type="project" value="InterPro"/>
</dbReference>
<feature type="domain" description="Tetrapyrrole methylase" evidence="10">
    <location>
        <begin position="26"/>
        <end position="237"/>
    </location>
</feature>
<evidence type="ECO:0000313" key="11">
    <source>
        <dbReference type="EMBL" id="SIS86544.1"/>
    </source>
</evidence>
<dbReference type="PANTHER" id="PTHR45790">
    <property type="entry name" value="SIROHEME SYNTHASE-RELATED"/>
    <property type="match status" value="1"/>
</dbReference>
<reference evidence="12" key="1">
    <citation type="submission" date="2017-01" db="EMBL/GenBank/DDBJ databases">
        <authorList>
            <person name="Varghese N."/>
            <person name="Submissions S."/>
        </authorList>
    </citation>
    <scope>NUCLEOTIDE SEQUENCE [LARGE SCALE GENOMIC DNA]</scope>
    <source>
        <strain evidence="12">DSM 45196</strain>
    </source>
</reference>
<evidence type="ECO:0000256" key="4">
    <source>
        <dbReference type="ARBA" id="ARBA00022603"/>
    </source>
</evidence>
<keyword evidence="12" id="KW-1185">Reference proteome</keyword>
<evidence type="ECO:0000256" key="8">
    <source>
        <dbReference type="ARBA" id="ARBA00079776"/>
    </source>
</evidence>
<keyword evidence="7" id="KW-0627">Porphyrin biosynthesis</keyword>
<dbReference type="InterPro" id="IPR014777">
    <property type="entry name" value="4pyrrole_Mease_sub1"/>
</dbReference>
<gene>
    <name evidence="11" type="ORF">SAMN05421790_106159</name>
</gene>
<dbReference type="AlphaFoldDB" id="A0A1N7MK51"/>
<dbReference type="PANTHER" id="PTHR45790:SF3">
    <property type="entry name" value="S-ADENOSYL-L-METHIONINE-DEPENDENT UROPORPHYRINOGEN III METHYLTRANSFERASE, CHLOROPLASTIC"/>
    <property type="match status" value="1"/>
</dbReference>
<dbReference type="Gene3D" id="3.40.1010.10">
    <property type="entry name" value="Cobalt-precorrin-4 Transmethylase, Domain 1"/>
    <property type="match status" value="1"/>
</dbReference>
<evidence type="ECO:0000256" key="6">
    <source>
        <dbReference type="ARBA" id="ARBA00022691"/>
    </source>
</evidence>
<dbReference type="InterPro" id="IPR035996">
    <property type="entry name" value="4pyrrol_Methylase_sf"/>
</dbReference>
<dbReference type="EC" id="2.1.1.107" evidence="2"/>
<evidence type="ECO:0000256" key="3">
    <source>
        <dbReference type="ARBA" id="ARBA00018323"/>
    </source>
</evidence>
<dbReference type="CDD" id="cd11642">
    <property type="entry name" value="SUMT"/>
    <property type="match status" value="1"/>
</dbReference>
<comment type="similarity">
    <text evidence="1 9">Belongs to the precorrin methyltransferase family.</text>
</comment>
<dbReference type="EMBL" id="FTOD01000006">
    <property type="protein sequence ID" value="SIS86544.1"/>
    <property type="molecule type" value="Genomic_DNA"/>
</dbReference>
<accession>A0A1N7MK51</accession>
<organism evidence="11 12">
    <name type="scientific">Kroppenstedtia eburnea</name>
    <dbReference type="NCBI Taxonomy" id="714067"/>
    <lineage>
        <taxon>Bacteria</taxon>
        <taxon>Bacillati</taxon>
        <taxon>Bacillota</taxon>
        <taxon>Bacilli</taxon>
        <taxon>Bacillales</taxon>
        <taxon>Thermoactinomycetaceae</taxon>
        <taxon>Kroppenstedtia</taxon>
    </lineage>
</organism>
<proteinExistence type="inferred from homology"/>
<keyword evidence="4 9" id="KW-0489">Methyltransferase</keyword>
<dbReference type="NCBIfam" id="TIGR01469">
    <property type="entry name" value="cobA_cysG_Cterm"/>
    <property type="match status" value="1"/>
</dbReference>
<dbReference type="FunFam" id="3.30.950.10:FF:000001">
    <property type="entry name" value="Siroheme synthase"/>
    <property type="match status" value="1"/>
</dbReference>
<dbReference type="GO" id="GO:0004851">
    <property type="term" value="F:uroporphyrin-III C-methyltransferase activity"/>
    <property type="evidence" value="ECO:0007669"/>
    <property type="project" value="UniProtKB-EC"/>
</dbReference>
<evidence type="ECO:0000256" key="9">
    <source>
        <dbReference type="RuleBase" id="RU003960"/>
    </source>
</evidence>
<keyword evidence="6" id="KW-0949">S-adenosyl-L-methionine</keyword>
<dbReference type="SUPFAM" id="SSF53790">
    <property type="entry name" value="Tetrapyrrole methylase"/>
    <property type="match status" value="1"/>
</dbReference>
<evidence type="ECO:0000259" key="10">
    <source>
        <dbReference type="Pfam" id="PF00590"/>
    </source>
</evidence>
<sequence>MDIEKDGGTAISPNPIKIRKSRPGGKVYLVGGGPGDPELITVKGVRALREADVILVDRLIHPALLKYARPGADLVHCGKSPGSPGWNQEAINRLMVKHARAGKTVTRLKGGDPFVYGRGGEEAQVLAGHGVDFEVIPGITAGIAAPACAGIPVTHREYGSSFALITGHRKQGAEEELRWNHLARGVDTLAIYMGVKNLPYIREQLLSHGKSPDTPVALIQWGTTGAQYTVTGTLGEVIDLARQHEIKSPTMIVIGEVVRLREQLAWFENRDVTKKEKA</sequence>
<dbReference type="InterPro" id="IPR050161">
    <property type="entry name" value="Siro_Cobalamin_biosynth"/>
</dbReference>
<dbReference type="Gene3D" id="3.30.950.10">
    <property type="entry name" value="Methyltransferase, Cobalt-precorrin-4 Transmethylase, Domain 2"/>
    <property type="match status" value="1"/>
</dbReference>
<dbReference type="InterPro" id="IPR003043">
    <property type="entry name" value="Uropor_MeTrfase_CS"/>
</dbReference>
<evidence type="ECO:0000313" key="12">
    <source>
        <dbReference type="Proteomes" id="UP000186795"/>
    </source>
</evidence>
<dbReference type="InterPro" id="IPR014776">
    <property type="entry name" value="4pyrrole_Mease_sub2"/>
</dbReference>
<dbReference type="Pfam" id="PF00590">
    <property type="entry name" value="TP_methylase"/>
    <property type="match status" value="1"/>
</dbReference>